<dbReference type="InterPro" id="IPR000182">
    <property type="entry name" value="GNAT_dom"/>
</dbReference>
<dbReference type="Gene3D" id="3.40.630.30">
    <property type="match status" value="1"/>
</dbReference>
<dbReference type="SUPFAM" id="SSF55729">
    <property type="entry name" value="Acyl-CoA N-acyltransferases (Nat)"/>
    <property type="match status" value="1"/>
</dbReference>
<dbReference type="Proteomes" id="UP000186666">
    <property type="component" value="Unassembled WGS sequence"/>
</dbReference>
<dbReference type="Pfam" id="PF00583">
    <property type="entry name" value="Acetyltransf_1"/>
    <property type="match status" value="1"/>
</dbReference>
<dbReference type="InterPro" id="IPR016181">
    <property type="entry name" value="Acyl_CoA_acyltransferase"/>
</dbReference>
<keyword evidence="4" id="KW-0687">Ribonucleoprotein</keyword>
<proteinExistence type="predicted"/>
<sequence>MGMKGREGMNTIQATTEHLEEVTLLFDQYRIFYGQATDIVNARIFISDKLEHNESVILLAREREEGKAVGFAQMYPSFSSISMKKMWILNDLFVIEKYRRQGIAQSLLDEATNVARTTKAKGIELATASDNIQAQRLYEQNGYVQDEVYYHYFLEV</sequence>
<keyword evidence="5" id="KW-1185">Reference proteome</keyword>
<dbReference type="InterPro" id="IPR051016">
    <property type="entry name" value="Diverse_Substrate_AcTransf"/>
</dbReference>
<accession>A0ABY1KBF7</accession>
<evidence type="ECO:0000256" key="2">
    <source>
        <dbReference type="ARBA" id="ARBA00023315"/>
    </source>
</evidence>
<dbReference type="GO" id="GO:0005840">
    <property type="term" value="C:ribosome"/>
    <property type="evidence" value="ECO:0007669"/>
    <property type="project" value="UniProtKB-KW"/>
</dbReference>
<name>A0ABY1KBF7_9BACL</name>
<evidence type="ECO:0000313" key="5">
    <source>
        <dbReference type="Proteomes" id="UP000186666"/>
    </source>
</evidence>
<evidence type="ECO:0000259" key="3">
    <source>
        <dbReference type="PROSITE" id="PS51186"/>
    </source>
</evidence>
<dbReference type="PROSITE" id="PS51186">
    <property type="entry name" value="GNAT"/>
    <property type="match status" value="1"/>
</dbReference>
<dbReference type="PANTHER" id="PTHR10545:SF29">
    <property type="entry name" value="GH14572P-RELATED"/>
    <property type="match status" value="1"/>
</dbReference>
<organism evidence="4 5">
    <name type="scientific">Paenibacillus macquariensis</name>
    <dbReference type="NCBI Taxonomy" id="948756"/>
    <lineage>
        <taxon>Bacteria</taxon>
        <taxon>Bacillati</taxon>
        <taxon>Bacillota</taxon>
        <taxon>Bacilli</taxon>
        <taxon>Bacillales</taxon>
        <taxon>Paenibacillaceae</taxon>
        <taxon>Paenibacillus</taxon>
    </lineage>
</organism>
<dbReference type="EMBL" id="FTNK01000018">
    <property type="protein sequence ID" value="SIR55516.1"/>
    <property type="molecule type" value="Genomic_DNA"/>
</dbReference>
<feature type="domain" description="N-acetyltransferase" evidence="3">
    <location>
        <begin position="9"/>
        <end position="156"/>
    </location>
</feature>
<protein>
    <submittedName>
        <fullName evidence="4">Ribosomal protein S18 acetylase RimI</fullName>
    </submittedName>
</protein>
<gene>
    <name evidence="4" type="ORF">SAMN05421578_11880</name>
</gene>
<dbReference type="PANTHER" id="PTHR10545">
    <property type="entry name" value="DIAMINE N-ACETYLTRANSFERASE"/>
    <property type="match status" value="1"/>
</dbReference>
<keyword evidence="2" id="KW-0012">Acyltransferase</keyword>
<reference evidence="4 5" key="1">
    <citation type="submission" date="2017-01" db="EMBL/GenBank/DDBJ databases">
        <authorList>
            <person name="Varghese N."/>
            <person name="Submissions S."/>
        </authorList>
    </citation>
    <scope>NUCLEOTIDE SEQUENCE [LARGE SCALE GENOMIC DNA]</scope>
    <source>
        <strain evidence="4 5">ATCC 23464</strain>
    </source>
</reference>
<evidence type="ECO:0000313" key="4">
    <source>
        <dbReference type="EMBL" id="SIR55516.1"/>
    </source>
</evidence>
<comment type="caution">
    <text evidence="4">The sequence shown here is derived from an EMBL/GenBank/DDBJ whole genome shotgun (WGS) entry which is preliminary data.</text>
</comment>
<evidence type="ECO:0000256" key="1">
    <source>
        <dbReference type="ARBA" id="ARBA00022679"/>
    </source>
</evidence>
<keyword evidence="1" id="KW-0808">Transferase</keyword>
<dbReference type="CDD" id="cd04301">
    <property type="entry name" value="NAT_SF"/>
    <property type="match status" value="1"/>
</dbReference>
<keyword evidence="4" id="KW-0689">Ribosomal protein</keyword>